<dbReference type="GO" id="GO:0097190">
    <property type="term" value="P:apoptotic signaling pathway"/>
    <property type="evidence" value="ECO:0007669"/>
    <property type="project" value="TreeGrafter"/>
</dbReference>
<dbReference type="Pfam" id="PF15228">
    <property type="entry name" value="DAP"/>
    <property type="match status" value="1"/>
</dbReference>
<dbReference type="GO" id="GO:0034198">
    <property type="term" value="P:cellular response to amino acid starvation"/>
    <property type="evidence" value="ECO:0007669"/>
    <property type="project" value="TreeGrafter"/>
</dbReference>
<organism evidence="2">
    <name type="scientific">Psorophora albipes</name>
    <dbReference type="NCBI Taxonomy" id="869069"/>
    <lineage>
        <taxon>Eukaryota</taxon>
        <taxon>Metazoa</taxon>
        <taxon>Ecdysozoa</taxon>
        <taxon>Arthropoda</taxon>
        <taxon>Hexapoda</taxon>
        <taxon>Insecta</taxon>
        <taxon>Pterygota</taxon>
        <taxon>Neoptera</taxon>
        <taxon>Endopterygota</taxon>
        <taxon>Diptera</taxon>
        <taxon>Nematocera</taxon>
        <taxon>Culicoidea</taxon>
        <taxon>Culicidae</taxon>
        <taxon>Culicinae</taxon>
        <taxon>Aedini</taxon>
        <taxon>Psorophora</taxon>
    </lineage>
</organism>
<protein>
    <submittedName>
        <fullName evidence="2">Putative death-associated protein 1</fullName>
    </submittedName>
</protein>
<feature type="region of interest" description="Disordered" evidence="1">
    <location>
        <begin position="60"/>
        <end position="100"/>
    </location>
</feature>
<dbReference type="PANTHER" id="PTHR13177">
    <property type="entry name" value="DEATH-ASSOCIATED PROTEIN 1"/>
    <property type="match status" value="1"/>
</dbReference>
<dbReference type="GO" id="GO:0010507">
    <property type="term" value="P:negative regulation of autophagy"/>
    <property type="evidence" value="ECO:0007669"/>
    <property type="project" value="TreeGrafter"/>
</dbReference>
<dbReference type="EMBL" id="GALA01000479">
    <property type="protein sequence ID" value="JAA94373.1"/>
    <property type="molecule type" value="mRNA"/>
</dbReference>
<evidence type="ECO:0000313" key="2">
    <source>
        <dbReference type="EMBL" id="JAA94373.1"/>
    </source>
</evidence>
<dbReference type="InterPro" id="IPR024130">
    <property type="entry name" value="DAP1/DAPL1"/>
</dbReference>
<dbReference type="AlphaFoldDB" id="T1E2Q5"/>
<evidence type="ECO:0000256" key="1">
    <source>
        <dbReference type="SAM" id="MobiDB-lite"/>
    </source>
</evidence>
<name>T1E2Q5_9DIPT</name>
<proteinExistence type="evidence at transcript level"/>
<dbReference type="PANTHER" id="PTHR13177:SF4">
    <property type="entry name" value="GEO09647P1"/>
    <property type="match status" value="1"/>
</dbReference>
<dbReference type="GO" id="GO:0070513">
    <property type="term" value="F:death domain binding"/>
    <property type="evidence" value="ECO:0007669"/>
    <property type="project" value="TreeGrafter"/>
</dbReference>
<accession>T1E2Q5</accession>
<sequence length="100" mass="10617">MADAEDKGLVAGHPPAVKAGGMRIVQHKTPNGERPAKDQVEIIGLSNPPPNVNTGEVVQSATGTKLNEHSVEASQVAHSQKPPAPVPQRPVNHIQQPRKF</sequence>
<feature type="region of interest" description="Disordered" evidence="1">
    <location>
        <begin position="1"/>
        <end position="35"/>
    </location>
</feature>
<reference evidence="2" key="1">
    <citation type="journal article" date="2013" name="BMC Genomics">
        <title>A deep insight into the sialotranscriptome of the mosquito, Psorophora albipes.</title>
        <authorList>
            <person name="Chagas A.C."/>
            <person name="Calvo E."/>
            <person name="Rios-Velasquez C.M."/>
            <person name="Pessoa F.A."/>
            <person name="Medeiros J.F."/>
            <person name="Ribeiro J.M."/>
        </authorList>
    </citation>
    <scope>NUCLEOTIDE SEQUENCE</scope>
</reference>